<organism evidence="4 5">
    <name type="scientific">Flavobacterium xueshanense</name>
    <dbReference type="NCBI Taxonomy" id="935223"/>
    <lineage>
        <taxon>Bacteria</taxon>
        <taxon>Pseudomonadati</taxon>
        <taxon>Bacteroidota</taxon>
        <taxon>Flavobacteriia</taxon>
        <taxon>Flavobacteriales</taxon>
        <taxon>Flavobacteriaceae</taxon>
        <taxon>Flavobacterium</taxon>
    </lineage>
</organism>
<keyword evidence="2" id="KW-1133">Transmembrane helix</keyword>
<dbReference type="CDD" id="cd03801">
    <property type="entry name" value="GT4_PimA-like"/>
    <property type="match status" value="1"/>
</dbReference>
<dbReference type="Gene3D" id="3.40.50.2000">
    <property type="entry name" value="Glycogen Phosphorylase B"/>
    <property type="match status" value="2"/>
</dbReference>
<feature type="transmembrane region" description="Helical" evidence="2">
    <location>
        <begin position="86"/>
        <end position="107"/>
    </location>
</feature>
<reference evidence="5" key="1">
    <citation type="submission" date="2016-10" db="EMBL/GenBank/DDBJ databases">
        <authorList>
            <person name="Varghese N."/>
            <person name="Submissions S."/>
        </authorList>
    </citation>
    <scope>NUCLEOTIDE SEQUENCE [LARGE SCALE GENOMIC DNA]</scope>
    <source>
        <strain evidence="5">CGMCC 1.9227</strain>
    </source>
</reference>
<protein>
    <submittedName>
        <fullName evidence="4">Glycosyltransferase involved in cell wall bisynthesis</fullName>
    </submittedName>
</protein>
<dbReference type="OrthoDB" id="7560678at2"/>
<evidence type="ECO:0000259" key="3">
    <source>
        <dbReference type="Pfam" id="PF00534"/>
    </source>
</evidence>
<dbReference type="Proteomes" id="UP000198596">
    <property type="component" value="Unassembled WGS sequence"/>
</dbReference>
<gene>
    <name evidence="4" type="ORF">SAMN04488131_102295</name>
</gene>
<evidence type="ECO:0000313" key="4">
    <source>
        <dbReference type="EMBL" id="SFE53631.1"/>
    </source>
</evidence>
<dbReference type="AlphaFoldDB" id="A0A1I2BBV1"/>
<keyword evidence="2" id="KW-0472">Membrane</keyword>
<proteinExistence type="predicted"/>
<sequence length="373" mass="42258">MLQNLTKTLKMRYNLLIIGPFPGPPKGISLSNQVVANGLIKRNWNIKKINTEHSDKVNGAIGQFSVDKLSFLKTYFQGYKIFTVDVVYITIGITFFGVLKYAPFILLSKIVNKKTIVHLHSNHLKKEYQSLKGIKKKVFFNLIASFDAGIVLSNSLRDNLTPFIASDAVRELYNFVEDKLIISEEILLKKKDFTEIRLFFLSNFLEEKGINLLLQVIKRLNEEGLFLKVKIAGNKISGNNVDGLLAELNNVEYLGIVSGVAKQDLLIWGNVFCLPTFFSMEGQPISILEAMAFNNLILTTQHAGIPDICSEENAVFCKEKSEEDLYLKIKFIVSRWDEVQKKGISNGVYARNKFTETKFISTLEAIILETIQK</sequence>
<dbReference type="Pfam" id="PF00534">
    <property type="entry name" value="Glycos_transf_1"/>
    <property type="match status" value="1"/>
</dbReference>
<name>A0A1I2BBV1_9FLAO</name>
<evidence type="ECO:0000256" key="2">
    <source>
        <dbReference type="SAM" id="Phobius"/>
    </source>
</evidence>
<feature type="domain" description="Glycosyl transferase family 1" evidence="3">
    <location>
        <begin position="194"/>
        <end position="338"/>
    </location>
</feature>
<dbReference type="SUPFAM" id="SSF53756">
    <property type="entry name" value="UDP-Glycosyltransferase/glycogen phosphorylase"/>
    <property type="match status" value="1"/>
</dbReference>
<evidence type="ECO:0000256" key="1">
    <source>
        <dbReference type="ARBA" id="ARBA00022679"/>
    </source>
</evidence>
<dbReference type="PANTHER" id="PTHR46401">
    <property type="entry name" value="GLYCOSYLTRANSFERASE WBBK-RELATED"/>
    <property type="match status" value="1"/>
</dbReference>
<accession>A0A1I2BBV1</accession>
<dbReference type="EMBL" id="FONQ01000002">
    <property type="protein sequence ID" value="SFE53631.1"/>
    <property type="molecule type" value="Genomic_DNA"/>
</dbReference>
<keyword evidence="5" id="KW-1185">Reference proteome</keyword>
<dbReference type="PANTHER" id="PTHR46401:SF2">
    <property type="entry name" value="GLYCOSYLTRANSFERASE WBBK-RELATED"/>
    <property type="match status" value="1"/>
</dbReference>
<dbReference type="GO" id="GO:0016757">
    <property type="term" value="F:glycosyltransferase activity"/>
    <property type="evidence" value="ECO:0007669"/>
    <property type="project" value="InterPro"/>
</dbReference>
<dbReference type="STRING" id="935223.SAMN04488131_102295"/>
<evidence type="ECO:0000313" key="5">
    <source>
        <dbReference type="Proteomes" id="UP000198596"/>
    </source>
</evidence>
<dbReference type="InterPro" id="IPR001296">
    <property type="entry name" value="Glyco_trans_1"/>
</dbReference>
<keyword evidence="2" id="KW-0812">Transmembrane</keyword>
<dbReference type="GO" id="GO:0009103">
    <property type="term" value="P:lipopolysaccharide biosynthetic process"/>
    <property type="evidence" value="ECO:0007669"/>
    <property type="project" value="TreeGrafter"/>
</dbReference>
<keyword evidence="1 4" id="KW-0808">Transferase</keyword>